<evidence type="ECO:0000259" key="7">
    <source>
        <dbReference type="PROSITE" id="PS50112"/>
    </source>
</evidence>
<dbReference type="Pfam" id="PF02518">
    <property type="entry name" value="HATPase_c"/>
    <property type="match status" value="1"/>
</dbReference>
<organism evidence="9 10">
    <name type="scientific">Halosimplex pelagicum</name>
    <dbReference type="NCBI Taxonomy" id="869886"/>
    <lineage>
        <taxon>Archaea</taxon>
        <taxon>Methanobacteriati</taxon>
        <taxon>Methanobacteriota</taxon>
        <taxon>Stenosarchaea group</taxon>
        <taxon>Halobacteria</taxon>
        <taxon>Halobacteriales</taxon>
        <taxon>Haloarculaceae</taxon>
        <taxon>Halosimplex</taxon>
    </lineage>
</organism>
<dbReference type="InterPro" id="IPR003594">
    <property type="entry name" value="HATPase_dom"/>
</dbReference>
<dbReference type="NCBIfam" id="TIGR00229">
    <property type="entry name" value="sensory_box"/>
    <property type="match status" value="2"/>
</dbReference>
<dbReference type="InterPro" id="IPR000014">
    <property type="entry name" value="PAS"/>
</dbReference>
<dbReference type="InterPro" id="IPR036890">
    <property type="entry name" value="HATPase_C_sf"/>
</dbReference>
<dbReference type="GO" id="GO:0030295">
    <property type="term" value="F:protein kinase activator activity"/>
    <property type="evidence" value="ECO:0007669"/>
    <property type="project" value="TreeGrafter"/>
</dbReference>
<feature type="domain" description="PAS" evidence="7">
    <location>
        <begin position="138"/>
        <end position="208"/>
    </location>
</feature>
<evidence type="ECO:0000256" key="5">
    <source>
        <dbReference type="ARBA" id="ARBA00023136"/>
    </source>
</evidence>
<dbReference type="PANTHER" id="PTHR42878">
    <property type="entry name" value="TWO-COMPONENT HISTIDINE KINASE"/>
    <property type="match status" value="1"/>
</dbReference>
<dbReference type="InterPro" id="IPR050351">
    <property type="entry name" value="BphY/WalK/GraS-like"/>
</dbReference>
<dbReference type="CDD" id="cd16936">
    <property type="entry name" value="HATPase_RsbW-like"/>
    <property type="match status" value="1"/>
</dbReference>
<keyword evidence="5" id="KW-0472">Membrane</keyword>
<dbReference type="KEGG" id="hpel:HZS54_14560"/>
<dbReference type="SMART" id="SM00091">
    <property type="entry name" value="PAS"/>
    <property type="match status" value="2"/>
</dbReference>
<dbReference type="EC" id="2.7.13.3" evidence="2"/>
<dbReference type="PROSITE" id="PS50109">
    <property type="entry name" value="HIS_KIN"/>
    <property type="match status" value="1"/>
</dbReference>
<dbReference type="Gene3D" id="3.30.450.20">
    <property type="entry name" value="PAS domain"/>
    <property type="match status" value="2"/>
</dbReference>
<dbReference type="OrthoDB" id="230688at2157"/>
<reference evidence="9 10" key="1">
    <citation type="submission" date="2020-07" db="EMBL/GenBank/DDBJ databases">
        <title>Halosimplex litoreum sp. nov. and Halosimplex rubrum sp. nov., isolated from different salt environments.</title>
        <authorList>
            <person name="Cui H."/>
        </authorList>
    </citation>
    <scope>NUCLEOTIDE SEQUENCE [LARGE SCALE GENOMIC DNA]</scope>
    <source>
        <strain evidence="9 10">R2</strain>
    </source>
</reference>
<evidence type="ECO:0000313" key="10">
    <source>
        <dbReference type="Proteomes" id="UP000509346"/>
    </source>
</evidence>
<evidence type="ECO:0000256" key="1">
    <source>
        <dbReference type="ARBA" id="ARBA00000085"/>
    </source>
</evidence>
<evidence type="ECO:0000256" key="4">
    <source>
        <dbReference type="ARBA" id="ARBA00022777"/>
    </source>
</evidence>
<evidence type="ECO:0000256" key="3">
    <source>
        <dbReference type="ARBA" id="ARBA00022679"/>
    </source>
</evidence>
<dbReference type="AlphaFoldDB" id="A0A7D5T5Z0"/>
<keyword evidence="10" id="KW-1185">Reference proteome</keyword>
<dbReference type="Pfam" id="PF08448">
    <property type="entry name" value="PAS_4"/>
    <property type="match status" value="2"/>
</dbReference>
<dbReference type="GO" id="GO:0000156">
    <property type="term" value="F:phosphorelay response regulator activity"/>
    <property type="evidence" value="ECO:0007669"/>
    <property type="project" value="TreeGrafter"/>
</dbReference>
<protein>
    <recommendedName>
        <fullName evidence="2">histidine kinase</fullName>
        <ecNumber evidence="2">2.7.13.3</ecNumber>
    </recommendedName>
</protein>
<dbReference type="GO" id="GO:0004673">
    <property type="term" value="F:protein histidine kinase activity"/>
    <property type="evidence" value="ECO:0007669"/>
    <property type="project" value="UniProtKB-EC"/>
</dbReference>
<evidence type="ECO:0000259" key="8">
    <source>
        <dbReference type="PROSITE" id="PS50113"/>
    </source>
</evidence>
<dbReference type="SUPFAM" id="SSF55874">
    <property type="entry name" value="ATPase domain of HSP90 chaperone/DNA topoisomerase II/histidine kinase"/>
    <property type="match status" value="1"/>
</dbReference>
<dbReference type="InterPro" id="IPR000700">
    <property type="entry name" value="PAS-assoc_C"/>
</dbReference>
<comment type="catalytic activity">
    <reaction evidence="1">
        <text>ATP + protein L-histidine = ADP + protein N-phospho-L-histidine.</text>
        <dbReference type="EC" id="2.7.13.3"/>
    </reaction>
</comment>
<accession>A0A7D5T5Z0</accession>
<keyword evidence="3" id="KW-0808">Transferase</keyword>
<sequence>MVPPLEDGGYLSPEAELDALVTAFPDVGFILDSDGKYVQVLSSPDSEELLYDDPEALLGERIEDAFDDRKAERIMSNVERALETGEVRTFEYALDVGDGERWFEGRVAPVGGEAYDHVVYVARDVTARRRRERELARQRGYMQAMLDSLDDLFYALDRDGNLVDWNRTVETVTGYEGEELAGCGVTELFEGDATERLATFVAEVFEQGSARRVTEVQPRSGGPIPYEFVAALFDDPDGEDLVVGVGRDVSERREREEQVRVFGRVLRHNMRNKMTVVDGTAEFLERRDPAGVGGDAAAAERIRSAARDLMQLTEKAHDATEVLLREHRRGAVDVDAVVAGVVEEFGVRAGETTVSYDGDDDATARAIPAIEQAVEELVENAVQHGGESSGASSVRVAVDADGDTVTVLVSDDGPGLPDHEANIVTERREISPVFHASGMGLWLVRWIVRRSRGEVDIVERGPDGTTIEIALPRTDRDAGDGGPTGQSSP</sequence>
<dbReference type="GO" id="GO:0007234">
    <property type="term" value="P:osmosensory signaling via phosphorelay pathway"/>
    <property type="evidence" value="ECO:0007669"/>
    <property type="project" value="TreeGrafter"/>
</dbReference>
<evidence type="ECO:0000256" key="2">
    <source>
        <dbReference type="ARBA" id="ARBA00012438"/>
    </source>
</evidence>
<keyword evidence="4 9" id="KW-0418">Kinase</keyword>
<dbReference type="InterPro" id="IPR035965">
    <property type="entry name" value="PAS-like_dom_sf"/>
</dbReference>
<dbReference type="EMBL" id="CP058909">
    <property type="protein sequence ID" value="QLH82768.1"/>
    <property type="molecule type" value="Genomic_DNA"/>
</dbReference>
<dbReference type="InterPro" id="IPR013656">
    <property type="entry name" value="PAS_4"/>
</dbReference>
<dbReference type="InterPro" id="IPR004358">
    <property type="entry name" value="Sig_transdc_His_kin-like_C"/>
</dbReference>
<dbReference type="SUPFAM" id="SSF55785">
    <property type="entry name" value="PYP-like sensor domain (PAS domain)"/>
    <property type="match status" value="2"/>
</dbReference>
<dbReference type="Gene3D" id="3.30.565.10">
    <property type="entry name" value="Histidine kinase-like ATPase, C-terminal domain"/>
    <property type="match status" value="1"/>
</dbReference>
<name>A0A7D5T5Z0_9EURY</name>
<evidence type="ECO:0000259" key="6">
    <source>
        <dbReference type="PROSITE" id="PS50109"/>
    </source>
</evidence>
<evidence type="ECO:0000313" key="9">
    <source>
        <dbReference type="EMBL" id="QLH82768.1"/>
    </source>
</evidence>
<dbReference type="GO" id="GO:0016020">
    <property type="term" value="C:membrane"/>
    <property type="evidence" value="ECO:0007669"/>
    <property type="project" value="UniProtKB-SubCell"/>
</dbReference>
<dbReference type="PROSITE" id="PS50113">
    <property type="entry name" value="PAC"/>
    <property type="match status" value="1"/>
</dbReference>
<dbReference type="SMART" id="SM00387">
    <property type="entry name" value="HATPase_c"/>
    <property type="match status" value="1"/>
</dbReference>
<dbReference type="RefSeq" id="WP_179917837.1">
    <property type="nucleotide sequence ID" value="NZ_CP058909.1"/>
</dbReference>
<dbReference type="InterPro" id="IPR005467">
    <property type="entry name" value="His_kinase_dom"/>
</dbReference>
<dbReference type="PROSITE" id="PS50112">
    <property type="entry name" value="PAS"/>
    <property type="match status" value="1"/>
</dbReference>
<dbReference type="CDD" id="cd00130">
    <property type="entry name" value="PAS"/>
    <property type="match status" value="2"/>
</dbReference>
<dbReference type="Proteomes" id="UP000509346">
    <property type="component" value="Chromosome"/>
</dbReference>
<feature type="domain" description="Histidine kinase" evidence="6">
    <location>
        <begin position="265"/>
        <end position="475"/>
    </location>
</feature>
<dbReference type="PRINTS" id="PR00344">
    <property type="entry name" value="BCTRLSENSOR"/>
</dbReference>
<feature type="domain" description="PAC" evidence="8">
    <location>
        <begin position="207"/>
        <end position="261"/>
    </location>
</feature>
<dbReference type="GeneID" id="56083835"/>
<dbReference type="PANTHER" id="PTHR42878:SF14">
    <property type="entry name" value="OSMOLARITY TWO-COMPONENT SYSTEM PROTEIN SSK1"/>
    <property type="match status" value="1"/>
</dbReference>
<gene>
    <name evidence="9" type="ORF">HZS54_14560</name>
</gene>
<proteinExistence type="predicted"/>